<dbReference type="Proteomes" id="UP000190675">
    <property type="component" value="Chromosome I"/>
</dbReference>
<name>A0A1M5LX14_9BRAD</name>
<evidence type="ECO:0000313" key="1">
    <source>
        <dbReference type="EMBL" id="SHG69588.1"/>
    </source>
</evidence>
<gene>
    <name evidence="1" type="ORF">SAMN05444169_3707</name>
</gene>
<proteinExistence type="predicted"/>
<accession>A0A1M5LX14</accession>
<dbReference type="EMBL" id="LT670818">
    <property type="protein sequence ID" value="SHG69588.1"/>
    <property type="molecule type" value="Genomic_DNA"/>
</dbReference>
<protein>
    <submittedName>
        <fullName evidence="1">Uncharacterized protein</fullName>
    </submittedName>
</protein>
<dbReference type="AlphaFoldDB" id="A0A1M5LX14"/>
<evidence type="ECO:0000313" key="2">
    <source>
        <dbReference type="Proteomes" id="UP000190675"/>
    </source>
</evidence>
<reference evidence="1 2" key="1">
    <citation type="submission" date="2016-11" db="EMBL/GenBank/DDBJ databases">
        <authorList>
            <person name="Jaros S."/>
            <person name="Januszkiewicz K."/>
            <person name="Wedrychowicz H."/>
        </authorList>
    </citation>
    <scope>NUCLEOTIDE SEQUENCE [LARGE SCALE GENOMIC DNA]</scope>
    <source>
        <strain evidence="1 2">GAS242</strain>
    </source>
</reference>
<organism evidence="1 2">
    <name type="scientific">Bradyrhizobium erythrophlei</name>
    <dbReference type="NCBI Taxonomy" id="1437360"/>
    <lineage>
        <taxon>Bacteria</taxon>
        <taxon>Pseudomonadati</taxon>
        <taxon>Pseudomonadota</taxon>
        <taxon>Alphaproteobacteria</taxon>
        <taxon>Hyphomicrobiales</taxon>
        <taxon>Nitrobacteraceae</taxon>
        <taxon>Bradyrhizobium</taxon>
    </lineage>
</organism>
<sequence>MMRGRFELGLLALHTYHWTFTPTHTGGLAVVLPVYEDFRMVDLLAISRHDHSVWGCVTGIGQYIGSTAQGRTKLDSPLRVYKNPINWLLANCEGILPLSKSFFPLLQHAPCIIAEGYEHACEISELAFVGPAERLFLDCDAAERAALDRIAFEVAA</sequence>